<protein>
    <submittedName>
        <fullName evidence="2">Uncharacterized protein</fullName>
    </submittedName>
</protein>
<evidence type="ECO:0000313" key="3">
    <source>
        <dbReference type="Proteomes" id="UP001457282"/>
    </source>
</evidence>
<reference evidence="2 3" key="1">
    <citation type="journal article" date="2023" name="G3 (Bethesda)">
        <title>A chromosome-length genome assembly and annotation of blackberry (Rubus argutus, cv. 'Hillquist').</title>
        <authorList>
            <person name="Bruna T."/>
            <person name="Aryal R."/>
            <person name="Dudchenko O."/>
            <person name="Sargent D.J."/>
            <person name="Mead D."/>
            <person name="Buti M."/>
            <person name="Cavallini A."/>
            <person name="Hytonen T."/>
            <person name="Andres J."/>
            <person name="Pham M."/>
            <person name="Weisz D."/>
            <person name="Mascagni F."/>
            <person name="Usai G."/>
            <person name="Natali L."/>
            <person name="Bassil N."/>
            <person name="Fernandez G.E."/>
            <person name="Lomsadze A."/>
            <person name="Armour M."/>
            <person name="Olukolu B."/>
            <person name="Poorten T."/>
            <person name="Britton C."/>
            <person name="Davik J."/>
            <person name="Ashrafi H."/>
            <person name="Aiden E.L."/>
            <person name="Borodovsky M."/>
            <person name="Worthington M."/>
        </authorList>
    </citation>
    <scope>NUCLEOTIDE SEQUENCE [LARGE SCALE GENOMIC DNA]</scope>
    <source>
        <strain evidence="2">PI 553951</strain>
    </source>
</reference>
<evidence type="ECO:0000256" key="1">
    <source>
        <dbReference type="SAM" id="MobiDB-lite"/>
    </source>
</evidence>
<dbReference type="AlphaFoldDB" id="A0AAW1W465"/>
<dbReference type="EMBL" id="JBEDUW010000007">
    <property type="protein sequence ID" value="KAK9913525.1"/>
    <property type="molecule type" value="Genomic_DNA"/>
</dbReference>
<feature type="region of interest" description="Disordered" evidence="1">
    <location>
        <begin position="95"/>
        <end position="122"/>
    </location>
</feature>
<evidence type="ECO:0000313" key="2">
    <source>
        <dbReference type="EMBL" id="KAK9913525.1"/>
    </source>
</evidence>
<gene>
    <name evidence="2" type="ORF">M0R45_037338</name>
</gene>
<name>A0AAW1W465_RUBAR</name>
<feature type="compositionally biased region" description="Polar residues" evidence="1">
    <location>
        <begin position="107"/>
        <end position="121"/>
    </location>
</feature>
<feature type="region of interest" description="Disordered" evidence="1">
    <location>
        <begin position="1"/>
        <end position="59"/>
    </location>
</feature>
<comment type="caution">
    <text evidence="2">The sequence shown here is derived from an EMBL/GenBank/DDBJ whole genome shotgun (WGS) entry which is preliminary data.</text>
</comment>
<organism evidence="2 3">
    <name type="scientific">Rubus argutus</name>
    <name type="common">Southern blackberry</name>
    <dbReference type="NCBI Taxonomy" id="59490"/>
    <lineage>
        <taxon>Eukaryota</taxon>
        <taxon>Viridiplantae</taxon>
        <taxon>Streptophyta</taxon>
        <taxon>Embryophyta</taxon>
        <taxon>Tracheophyta</taxon>
        <taxon>Spermatophyta</taxon>
        <taxon>Magnoliopsida</taxon>
        <taxon>eudicotyledons</taxon>
        <taxon>Gunneridae</taxon>
        <taxon>Pentapetalae</taxon>
        <taxon>rosids</taxon>
        <taxon>fabids</taxon>
        <taxon>Rosales</taxon>
        <taxon>Rosaceae</taxon>
        <taxon>Rosoideae</taxon>
        <taxon>Rosoideae incertae sedis</taxon>
        <taxon>Rubus</taxon>
    </lineage>
</organism>
<accession>A0AAW1W465</accession>
<proteinExistence type="predicted"/>
<keyword evidence="3" id="KW-1185">Reference proteome</keyword>
<sequence length="137" mass="15311">MAVQVLSPHDCLKNPSTSRQALFPPLMKYQPKPKPKPNPNPNPNRAIHAHPVDQKQQMPSRSININSLPARSAVQKIPVAKNQLIGQVKILKRGEELPKPAAPHQPSYASKENRSSPQKVQDLSFKELLKLLRLNLS</sequence>
<dbReference type="Proteomes" id="UP001457282">
    <property type="component" value="Unassembled WGS sequence"/>
</dbReference>